<dbReference type="AlphaFoldDB" id="A0A0E9PL37"/>
<reference evidence="1" key="1">
    <citation type="submission" date="2014-11" db="EMBL/GenBank/DDBJ databases">
        <authorList>
            <person name="Amaro Gonzalez C."/>
        </authorList>
    </citation>
    <scope>NUCLEOTIDE SEQUENCE</scope>
</reference>
<sequence length="39" mass="4594">MHGYSRKYFRSIVTVSLIACQHGLSHKISTLKKHFSWFV</sequence>
<organism evidence="1">
    <name type="scientific">Anguilla anguilla</name>
    <name type="common">European freshwater eel</name>
    <name type="synonym">Muraena anguilla</name>
    <dbReference type="NCBI Taxonomy" id="7936"/>
    <lineage>
        <taxon>Eukaryota</taxon>
        <taxon>Metazoa</taxon>
        <taxon>Chordata</taxon>
        <taxon>Craniata</taxon>
        <taxon>Vertebrata</taxon>
        <taxon>Euteleostomi</taxon>
        <taxon>Actinopterygii</taxon>
        <taxon>Neopterygii</taxon>
        <taxon>Teleostei</taxon>
        <taxon>Anguilliformes</taxon>
        <taxon>Anguillidae</taxon>
        <taxon>Anguilla</taxon>
    </lineage>
</organism>
<name>A0A0E9PL37_ANGAN</name>
<accession>A0A0E9PL37</accession>
<evidence type="ECO:0000313" key="1">
    <source>
        <dbReference type="EMBL" id="JAH04553.1"/>
    </source>
</evidence>
<reference evidence="1" key="2">
    <citation type="journal article" date="2015" name="Fish Shellfish Immunol.">
        <title>Early steps in the European eel (Anguilla anguilla)-Vibrio vulnificus interaction in the gills: Role of the RtxA13 toxin.</title>
        <authorList>
            <person name="Callol A."/>
            <person name="Pajuelo D."/>
            <person name="Ebbesson L."/>
            <person name="Teles M."/>
            <person name="MacKenzie S."/>
            <person name="Amaro C."/>
        </authorList>
    </citation>
    <scope>NUCLEOTIDE SEQUENCE</scope>
</reference>
<dbReference type="EMBL" id="GBXM01104024">
    <property type="protein sequence ID" value="JAH04553.1"/>
    <property type="molecule type" value="Transcribed_RNA"/>
</dbReference>
<proteinExistence type="predicted"/>
<protein>
    <submittedName>
        <fullName evidence="1">Uncharacterized protein</fullName>
    </submittedName>
</protein>